<evidence type="ECO:0000256" key="6">
    <source>
        <dbReference type="ARBA" id="ARBA00022989"/>
    </source>
</evidence>
<evidence type="ECO:0000256" key="7">
    <source>
        <dbReference type="ARBA" id="ARBA00023136"/>
    </source>
</evidence>
<evidence type="ECO:0000256" key="8">
    <source>
        <dbReference type="SAM" id="Phobius"/>
    </source>
</evidence>
<comment type="similarity">
    <text evidence="2">Belongs to the GSP F family.</text>
</comment>
<evidence type="ECO:0000256" key="1">
    <source>
        <dbReference type="ARBA" id="ARBA00004429"/>
    </source>
</evidence>
<sequence>MIIGGIYVLFKVGGKDEKIRLKLDNFKLKIPIAGLLNQRNILSSTIRTMSMLLSAGIPLVDTLRIVANVSGNEIFNKAYLQIAERVQKGFSIANSFEETGIFPIVVNQMVATGEATGKLDEVLLRVADYFASEAEQSVKSLTSAIEPLIMIVLGLGVAFLMVAVVMPIYNLTSQF</sequence>
<dbReference type="PANTHER" id="PTHR30012:SF0">
    <property type="entry name" value="TYPE II SECRETION SYSTEM PROTEIN F-RELATED"/>
    <property type="match status" value="1"/>
</dbReference>
<gene>
    <name evidence="10" type="primary">epsF_35</name>
    <name evidence="10" type="ORF">SDC9_161852</name>
</gene>
<reference evidence="10" key="1">
    <citation type="submission" date="2019-08" db="EMBL/GenBank/DDBJ databases">
        <authorList>
            <person name="Kucharzyk K."/>
            <person name="Murdoch R.W."/>
            <person name="Higgins S."/>
            <person name="Loffler F."/>
        </authorList>
    </citation>
    <scope>NUCLEOTIDE SEQUENCE</scope>
</reference>
<name>A0A645FJE5_9ZZZZ</name>
<dbReference type="Pfam" id="PF00482">
    <property type="entry name" value="T2SSF"/>
    <property type="match status" value="1"/>
</dbReference>
<keyword evidence="6 8" id="KW-1133">Transmembrane helix</keyword>
<dbReference type="GO" id="GO:0015628">
    <property type="term" value="P:protein secretion by the type II secretion system"/>
    <property type="evidence" value="ECO:0007669"/>
    <property type="project" value="TreeGrafter"/>
</dbReference>
<keyword evidence="3" id="KW-1003">Cell membrane</keyword>
<protein>
    <submittedName>
        <fullName evidence="10">Type II secretion system protein F</fullName>
    </submittedName>
</protein>
<comment type="caution">
    <text evidence="10">The sequence shown here is derived from an EMBL/GenBank/DDBJ whole genome shotgun (WGS) entry which is preliminary data.</text>
</comment>
<dbReference type="InterPro" id="IPR018076">
    <property type="entry name" value="T2SS_GspF_dom"/>
</dbReference>
<dbReference type="InterPro" id="IPR003004">
    <property type="entry name" value="GspF/PilC"/>
</dbReference>
<organism evidence="10">
    <name type="scientific">bioreactor metagenome</name>
    <dbReference type="NCBI Taxonomy" id="1076179"/>
    <lineage>
        <taxon>unclassified sequences</taxon>
        <taxon>metagenomes</taxon>
        <taxon>ecological metagenomes</taxon>
    </lineage>
</organism>
<dbReference type="GO" id="GO:0005886">
    <property type="term" value="C:plasma membrane"/>
    <property type="evidence" value="ECO:0007669"/>
    <property type="project" value="UniProtKB-SubCell"/>
</dbReference>
<keyword evidence="5 8" id="KW-0812">Transmembrane</keyword>
<dbReference type="Gene3D" id="1.20.81.30">
    <property type="entry name" value="Type II secretion system (T2SS), domain F"/>
    <property type="match status" value="1"/>
</dbReference>
<keyword evidence="7 8" id="KW-0472">Membrane</keyword>
<dbReference type="EMBL" id="VSSQ01061162">
    <property type="protein sequence ID" value="MPN14525.1"/>
    <property type="molecule type" value="Genomic_DNA"/>
</dbReference>
<evidence type="ECO:0000256" key="4">
    <source>
        <dbReference type="ARBA" id="ARBA00022519"/>
    </source>
</evidence>
<evidence type="ECO:0000256" key="3">
    <source>
        <dbReference type="ARBA" id="ARBA00022475"/>
    </source>
</evidence>
<evidence type="ECO:0000256" key="5">
    <source>
        <dbReference type="ARBA" id="ARBA00022692"/>
    </source>
</evidence>
<dbReference type="PANTHER" id="PTHR30012">
    <property type="entry name" value="GENERAL SECRETION PATHWAY PROTEIN"/>
    <property type="match status" value="1"/>
</dbReference>
<dbReference type="InterPro" id="IPR042094">
    <property type="entry name" value="T2SS_GspF_sf"/>
</dbReference>
<proteinExistence type="inferred from homology"/>
<accession>A0A645FJE5</accession>
<comment type="subcellular location">
    <subcellularLocation>
        <location evidence="1">Cell inner membrane</location>
        <topology evidence="1">Multi-pass membrane protein</topology>
    </subcellularLocation>
</comment>
<feature type="domain" description="Type II secretion system protein GspF" evidence="9">
    <location>
        <begin position="46"/>
        <end position="167"/>
    </location>
</feature>
<evidence type="ECO:0000256" key="2">
    <source>
        <dbReference type="ARBA" id="ARBA00005745"/>
    </source>
</evidence>
<evidence type="ECO:0000313" key="10">
    <source>
        <dbReference type="EMBL" id="MPN14525.1"/>
    </source>
</evidence>
<evidence type="ECO:0000259" key="9">
    <source>
        <dbReference type="Pfam" id="PF00482"/>
    </source>
</evidence>
<dbReference type="AlphaFoldDB" id="A0A645FJE5"/>
<feature type="transmembrane region" description="Helical" evidence="8">
    <location>
        <begin position="148"/>
        <end position="169"/>
    </location>
</feature>
<keyword evidence="4" id="KW-0997">Cell inner membrane</keyword>
<dbReference type="FunFam" id="1.20.81.30:FF:000001">
    <property type="entry name" value="Type II secretion system protein F"/>
    <property type="match status" value="1"/>
</dbReference>